<dbReference type="SMART" id="SM00965">
    <property type="entry name" value="STN"/>
    <property type="match status" value="1"/>
</dbReference>
<comment type="caution">
    <text evidence="9">The sequence shown here is derived from an EMBL/GenBank/DDBJ whole genome shotgun (WGS) entry which is preliminary data.</text>
</comment>
<dbReference type="InterPro" id="IPR008969">
    <property type="entry name" value="CarboxyPept-like_regulatory"/>
</dbReference>
<evidence type="ECO:0000256" key="3">
    <source>
        <dbReference type="ARBA" id="ARBA00022452"/>
    </source>
</evidence>
<protein>
    <submittedName>
        <fullName evidence="9">SusC/RagA family TonB-linked outer membrane protein</fullName>
    </submittedName>
</protein>
<proteinExistence type="inferred from homology"/>
<dbReference type="OrthoDB" id="1094723at2"/>
<evidence type="ECO:0000256" key="6">
    <source>
        <dbReference type="ARBA" id="ARBA00023237"/>
    </source>
</evidence>
<evidence type="ECO:0000313" key="10">
    <source>
        <dbReference type="Proteomes" id="UP000292884"/>
    </source>
</evidence>
<sequence>MKLTFLYHYVCSIHRVKYKFLIVMKLIAILLLTATMHLSAASYSQNITLSVRNADLQNVFKEVNKQSGYLFFYAGKNNISQKKVSVVLKSATIKQALDEILKDQALTYTIINNTIVLQNSVDKPQLPDAVDKPMPLSGRVVDAQTKKGIVGVNVYQKDNKANGTTTASNGEFKINANLGDTLVFSFIGYKLKQVRVVDSKPMNISLETEIKDMSDVVITGYQTIKKESYTGTAITIKGDDLKKMNSQNLIKSIQSFDPSFKILDNNLAGSDPNALPKINVRGATALPSINDNVLDRNNLSSSYNLPAFIMDGFEVSLQKVTDLDINRIESITLLKDAAATAVYGSRAANGVLVITTKAPIPGRLQFAYNSEFVFTAPDLSDYHLLNAADKLRYEQIAGLYTSSPNNTNMGTPDELEAAYYSKLRNVASGVNTYWLSQPLRNTYGQKQSIFAQGGDTTFRYGVDLRYQTRPGVMKESGRNQFSGGMSFSYNPSRKLLIKNEVTLTQVNATNSKYGDFSTYVYMNPYYPMTDASGKLIREIANWRVDTRQSGADQYKNVAVYNPLFEASLANFDKNEYMEFMDALSTDWKLTPALRLRGQVNLIKYKASADRFVSPLSNTFFNGPAAEIENRGSYDYSVDENLKLDGNVTLTYNKMIKDHFFNVVLGGNAISARSDFKYFQARGFSNDRFTNIGFARTYQPDTHPGGNVSKSRSLGTFFSGNYSYKDKYLMDATFRLDGSSAFGAASRFAPFYAGGLGWNMHKEKFMEPLANVISRLKFTVTGGLTGSVSFPPYLSKSIYAYQTSNWYATGLGAVVQGYGNDNLKWQKTTNIDAGIDIGLFKDRLMLRPAYYYKLTKGLLIDINVAPSTGFTTYKENLGNMENKGYELYATFNAIRTSNWNINFTANVAHNTNTIVEIGNALKAYNESVDEFQSDDNNKAAGFPLLRYNEGQSLNTYYAVKSRGIDPENGKEIYVKRDGSLTYDYDIRDTQPVGDSTPFAEGSFGGNISYKQFMLSFSFFYRFGGDMYNQTLVDRVENADPRYNVDSRVLAQRWQKPGDIVFYKNIADLGQTKATSRFIQKDNQLELRSVYLSYDLKKTVAKKLWMQGLRASFTANDIFKSTSAQIERGIDYPFARSVMFALQATF</sequence>
<dbReference type="NCBIfam" id="TIGR04057">
    <property type="entry name" value="SusC_RagA_signa"/>
    <property type="match status" value="1"/>
</dbReference>
<keyword evidence="2 7" id="KW-0813">Transport</keyword>
<dbReference type="Pfam" id="PF07660">
    <property type="entry name" value="STN"/>
    <property type="match status" value="1"/>
</dbReference>
<dbReference type="Proteomes" id="UP000292884">
    <property type="component" value="Unassembled WGS sequence"/>
</dbReference>
<keyword evidence="6 7" id="KW-0998">Cell outer membrane</keyword>
<evidence type="ECO:0000256" key="4">
    <source>
        <dbReference type="ARBA" id="ARBA00022692"/>
    </source>
</evidence>
<dbReference type="EMBL" id="SJSK01000007">
    <property type="protein sequence ID" value="TCC87265.1"/>
    <property type="molecule type" value="Genomic_DNA"/>
</dbReference>
<dbReference type="InterPro" id="IPR037066">
    <property type="entry name" value="Plug_dom_sf"/>
</dbReference>
<accession>A0A4R0MKT1</accession>
<keyword evidence="4 7" id="KW-0812">Transmembrane</keyword>
<dbReference type="AlphaFoldDB" id="A0A4R0MKT1"/>
<dbReference type="Gene3D" id="2.170.130.10">
    <property type="entry name" value="TonB-dependent receptor, plug domain"/>
    <property type="match status" value="1"/>
</dbReference>
<evidence type="ECO:0000256" key="2">
    <source>
        <dbReference type="ARBA" id="ARBA00022448"/>
    </source>
</evidence>
<dbReference type="InterPro" id="IPR039426">
    <property type="entry name" value="TonB-dep_rcpt-like"/>
</dbReference>
<dbReference type="Gene3D" id="2.40.170.20">
    <property type="entry name" value="TonB-dependent receptor, beta-barrel domain"/>
    <property type="match status" value="1"/>
</dbReference>
<comment type="similarity">
    <text evidence="7">Belongs to the TonB-dependent receptor family.</text>
</comment>
<feature type="domain" description="Secretin/TonB short N-terminal" evidence="8">
    <location>
        <begin position="69"/>
        <end position="120"/>
    </location>
</feature>
<dbReference type="Gene3D" id="2.60.40.1120">
    <property type="entry name" value="Carboxypeptidase-like, regulatory domain"/>
    <property type="match status" value="1"/>
</dbReference>
<name>A0A4R0MKT1_9SPHI</name>
<keyword evidence="3 7" id="KW-1134">Transmembrane beta strand</keyword>
<dbReference type="NCBIfam" id="TIGR04056">
    <property type="entry name" value="OMP_RagA_SusC"/>
    <property type="match status" value="1"/>
</dbReference>
<evidence type="ECO:0000256" key="1">
    <source>
        <dbReference type="ARBA" id="ARBA00004571"/>
    </source>
</evidence>
<dbReference type="InterPro" id="IPR011662">
    <property type="entry name" value="Secretin/TonB_short_N"/>
</dbReference>
<dbReference type="Pfam" id="PF07715">
    <property type="entry name" value="Plug"/>
    <property type="match status" value="1"/>
</dbReference>
<gene>
    <name evidence="9" type="ORF">EZ428_21410</name>
</gene>
<dbReference type="InterPro" id="IPR023997">
    <property type="entry name" value="TonB-dep_OMP_SusC/RagA_CS"/>
</dbReference>
<dbReference type="SUPFAM" id="SSF49464">
    <property type="entry name" value="Carboxypeptidase regulatory domain-like"/>
    <property type="match status" value="1"/>
</dbReference>
<keyword evidence="10" id="KW-1185">Reference proteome</keyword>
<evidence type="ECO:0000256" key="7">
    <source>
        <dbReference type="PROSITE-ProRule" id="PRU01360"/>
    </source>
</evidence>
<dbReference type="InterPro" id="IPR023996">
    <property type="entry name" value="TonB-dep_OMP_SusC/RagA"/>
</dbReference>
<organism evidence="9 10">
    <name type="scientific">Pedobacter frigiditerrae</name>
    <dbReference type="NCBI Taxonomy" id="2530452"/>
    <lineage>
        <taxon>Bacteria</taxon>
        <taxon>Pseudomonadati</taxon>
        <taxon>Bacteroidota</taxon>
        <taxon>Sphingobacteriia</taxon>
        <taxon>Sphingobacteriales</taxon>
        <taxon>Sphingobacteriaceae</taxon>
        <taxon>Pedobacter</taxon>
    </lineage>
</organism>
<dbReference type="GO" id="GO:0009279">
    <property type="term" value="C:cell outer membrane"/>
    <property type="evidence" value="ECO:0007669"/>
    <property type="project" value="UniProtKB-SubCell"/>
</dbReference>
<reference evidence="9 10" key="1">
    <citation type="submission" date="2019-02" db="EMBL/GenBank/DDBJ databases">
        <title>Pedobacter sp. RP-1-13 sp. nov., isolated from Arctic soil.</title>
        <authorList>
            <person name="Dahal R.H."/>
        </authorList>
    </citation>
    <scope>NUCLEOTIDE SEQUENCE [LARGE SCALE GENOMIC DNA]</scope>
    <source>
        <strain evidence="9 10">RP-1-13</strain>
    </source>
</reference>
<dbReference type="InterPro" id="IPR036942">
    <property type="entry name" value="Beta-barrel_TonB_sf"/>
</dbReference>
<dbReference type="PROSITE" id="PS52016">
    <property type="entry name" value="TONB_DEPENDENT_REC_3"/>
    <property type="match status" value="1"/>
</dbReference>
<comment type="subcellular location">
    <subcellularLocation>
        <location evidence="1 7">Cell outer membrane</location>
        <topology evidence="1 7">Multi-pass membrane protein</topology>
    </subcellularLocation>
</comment>
<evidence type="ECO:0000313" key="9">
    <source>
        <dbReference type="EMBL" id="TCC87265.1"/>
    </source>
</evidence>
<evidence type="ECO:0000256" key="5">
    <source>
        <dbReference type="ARBA" id="ARBA00023136"/>
    </source>
</evidence>
<keyword evidence="5 7" id="KW-0472">Membrane</keyword>
<dbReference type="InterPro" id="IPR012910">
    <property type="entry name" value="Plug_dom"/>
</dbReference>
<evidence type="ECO:0000259" key="8">
    <source>
        <dbReference type="SMART" id="SM00965"/>
    </source>
</evidence>
<dbReference type="SUPFAM" id="SSF56935">
    <property type="entry name" value="Porins"/>
    <property type="match status" value="1"/>
</dbReference>
<dbReference type="Pfam" id="PF13715">
    <property type="entry name" value="CarbopepD_reg_2"/>
    <property type="match status" value="1"/>
</dbReference>